<dbReference type="AlphaFoldDB" id="A0A0E0R5F0"/>
<name>A0A0E0R5F0_ORYRU</name>
<dbReference type="Proteomes" id="UP000008022">
    <property type="component" value="Unassembled WGS sequence"/>
</dbReference>
<protein>
    <submittedName>
        <fullName evidence="2">Uncharacterized protein</fullName>
    </submittedName>
</protein>
<evidence type="ECO:0000256" key="1">
    <source>
        <dbReference type="SAM" id="MobiDB-lite"/>
    </source>
</evidence>
<accession>A0A0E0R5F0</accession>
<proteinExistence type="predicted"/>
<dbReference type="Gramene" id="ORUFI11G06050.1">
    <property type="protein sequence ID" value="ORUFI11G06050.1"/>
    <property type="gene ID" value="ORUFI11G06050"/>
</dbReference>
<keyword evidence="3" id="KW-1185">Reference proteome</keyword>
<feature type="region of interest" description="Disordered" evidence="1">
    <location>
        <begin position="64"/>
        <end position="88"/>
    </location>
</feature>
<sequence>MRIHPLPLAAVEEDGCRERGLQSATSLMEEPTPLGLHHHEFVVARAVSAMSLLGAARVVSASNSSSLGGVTAGGDGRAWSSERGGGGAPQMELTGHFGCSRNGGESEVEGKEEEEANYDRVDGMEEHLVAAIGQDAACPRPRAEAQAAEHRCLAVGVGAGVSGGGRRSNLVRWLRLTGSSVLARSLAVSVSPRGAATDYGTRASGQLRDCRLRATGTHANMATKGRNWCGTH</sequence>
<dbReference type="EnsemblPlants" id="ORUFI11G06050.1">
    <property type="protein sequence ID" value="ORUFI11G06050.1"/>
    <property type="gene ID" value="ORUFI11G06050"/>
</dbReference>
<evidence type="ECO:0000313" key="3">
    <source>
        <dbReference type="Proteomes" id="UP000008022"/>
    </source>
</evidence>
<organism evidence="2 3">
    <name type="scientific">Oryza rufipogon</name>
    <name type="common">Brownbeard rice</name>
    <name type="synonym">Asian wild rice</name>
    <dbReference type="NCBI Taxonomy" id="4529"/>
    <lineage>
        <taxon>Eukaryota</taxon>
        <taxon>Viridiplantae</taxon>
        <taxon>Streptophyta</taxon>
        <taxon>Embryophyta</taxon>
        <taxon>Tracheophyta</taxon>
        <taxon>Spermatophyta</taxon>
        <taxon>Magnoliopsida</taxon>
        <taxon>Liliopsida</taxon>
        <taxon>Poales</taxon>
        <taxon>Poaceae</taxon>
        <taxon>BOP clade</taxon>
        <taxon>Oryzoideae</taxon>
        <taxon>Oryzeae</taxon>
        <taxon>Oryzinae</taxon>
        <taxon>Oryza</taxon>
    </lineage>
</organism>
<dbReference type="HOGENOM" id="CLU_1196537_0_0_1"/>
<evidence type="ECO:0000313" key="2">
    <source>
        <dbReference type="EnsemblPlants" id="ORUFI11G06050.1"/>
    </source>
</evidence>
<reference evidence="3" key="1">
    <citation type="submission" date="2013-06" db="EMBL/GenBank/DDBJ databases">
        <authorList>
            <person name="Zhao Q."/>
        </authorList>
    </citation>
    <scope>NUCLEOTIDE SEQUENCE</scope>
    <source>
        <strain evidence="3">cv. W1943</strain>
    </source>
</reference>
<reference evidence="2" key="2">
    <citation type="submission" date="2015-06" db="UniProtKB">
        <authorList>
            <consortium name="EnsemblPlants"/>
        </authorList>
    </citation>
    <scope>IDENTIFICATION</scope>
</reference>